<dbReference type="RefSeq" id="WP_174195241.1">
    <property type="nucleotide sequence ID" value="NZ_JABULH010000015.1"/>
</dbReference>
<accession>A0ABX2JPT9</accession>
<gene>
    <name evidence="1" type="ORF">HRV97_16590</name>
</gene>
<dbReference type="NCBIfam" id="NF041112">
    <property type="entry name" value="chap_CsgH_alph"/>
    <property type="match status" value="1"/>
</dbReference>
<name>A0ABX2JPT9_9SPHN</name>
<proteinExistence type="predicted"/>
<reference evidence="1 2" key="1">
    <citation type="submission" date="2020-06" db="EMBL/GenBank/DDBJ databases">
        <title>Sphingomonas hominis sp. nov., a member of the Sphingomonas, isolated from the hair of a 22-year-old girl.</title>
        <authorList>
            <person name="Zhang D.-F."/>
            <person name="Cui X.-W."/>
        </authorList>
    </citation>
    <scope>NUCLEOTIDE SEQUENCE [LARGE SCALE GENOMIC DNA]</scope>
    <source>
        <strain evidence="1 2">HHU CXW</strain>
    </source>
</reference>
<keyword evidence="2" id="KW-1185">Reference proteome</keyword>
<sequence>MMLPPDPPAAQAPAAQPVRAIVTRAGDGVHVVLIGESTRAVRLDYTLTAGSSGNRAMQGGAARLEPERPATLLDLTQHGSGDWSGVLEVRVDGRAAYRLVLSAPN</sequence>
<organism evidence="1 2">
    <name type="scientific">Sphingomonas hominis</name>
    <dbReference type="NCBI Taxonomy" id="2741495"/>
    <lineage>
        <taxon>Bacteria</taxon>
        <taxon>Pseudomonadati</taxon>
        <taxon>Pseudomonadota</taxon>
        <taxon>Alphaproteobacteria</taxon>
        <taxon>Sphingomonadales</taxon>
        <taxon>Sphingomonadaceae</taxon>
        <taxon>Sphingomonas</taxon>
    </lineage>
</organism>
<protein>
    <submittedName>
        <fullName evidence="1">Uncharacterized protein</fullName>
    </submittedName>
</protein>
<comment type="caution">
    <text evidence="1">The sequence shown here is derived from an EMBL/GenBank/DDBJ whole genome shotgun (WGS) entry which is preliminary data.</text>
</comment>
<dbReference type="InterPro" id="IPR047726">
    <property type="entry name" value="CsgH_dom"/>
</dbReference>
<dbReference type="EMBL" id="JABULH010000015">
    <property type="protein sequence ID" value="NTS66761.1"/>
    <property type="molecule type" value="Genomic_DNA"/>
</dbReference>
<evidence type="ECO:0000313" key="2">
    <source>
        <dbReference type="Proteomes" id="UP000621447"/>
    </source>
</evidence>
<evidence type="ECO:0000313" key="1">
    <source>
        <dbReference type="EMBL" id="NTS66761.1"/>
    </source>
</evidence>
<dbReference type="Proteomes" id="UP000621447">
    <property type="component" value="Unassembled WGS sequence"/>
</dbReference>